<keyword evidence="2" id="KW-1185">Reference proteome</keyword>
<evidence type="ECO:0000313" key="1">
    <source>
        <dbReference type="EMBL" id="PNF36846.1"/>
    </source>
</evidence>
<accession>A0A2J7R7Q2</accession>
<dbReference type="EMBL" id="NEVH01006727">
    <property type="protein sequence ID" value="PNF36846.1"/>
    <property type="molecule type" value="Genomic_DNA"/>
</dbReference>
<gene>
    <name evidence="1" type="ORF">B7P43_G08879</name>
</gene>
<protein>
    <submittedName>
        <fullName evidence="1">Uncharacterized protein</fullName>
    </submittedName>
</protein>
<proteinExistence type="predicted"/>
<dbReference type="Proteomes" id="UP000235965">
    <property type="component" value="Unassembled WGS sequence"/>
</dbReference>
<reference evidence="1 2" key="1">
    <citation type="submission" date="2017-12" db="EMBL/GenBank/DDBJ databases">
        <title>Hemimetabolous genomes reveal molecular basis of termite eusociality.</title>
        <authorList>
            <person name="Harrison M.C."/>
            <person name="Jongepier E."/>
            <person name="Robertson H.M."/>
            <person name="Arning N."/>
            <person name="Bitard-Feildel T."/>
            <person name="Chao H."/>
            <person name="Childers C.P."/>
            <person name="Dinh H."/>
            <person name="Doddapaneni H."/>
            <person name="Dugan S."/>
            <person name="Gowin J."/>
            <person name="Greiner C."/>
            <person name="Han Y."/>
            <person name="Hu H."/>
            <person name="Hughes D.S.T."/>
            <person name="Huylmans A.-K."/>
            <person name="Kemena C."/>
            <person name="Kremer L.P.M."/>
            <person name="Lee S.L."/>
            <person name="Lopez-Ezquerra A."/>
            <person name="Mallet L."/>
            <person name="Monroy-Kuhn J.M."/>
            <person name="Moser A."/>
            <person name="Murali S.C."/>
            <person name="Muzny D.M."/>
            <person name="Otani S."/>
            <person name="Piulachs M.-D."/>
            <person name="Poelchau M."/>
            <person name="Qu J."/>
            <person name="Schaub F."/>
            <person name="Wada-Katsumata A."/>
            <person name="Worley K.C."/>
            <person name="Xie Q."/>
            <person name="Ylla G."/>
            <person name="Poulsen M."/>
            <person name="Gibbs R.A."/>
            <person name="Schal C."/>
            <person name="Richards S."/>
            <person name="Belles X."/>
            <person name="Korb J."/>
            <person name="Bornberg-Bauer E."/>
        </authorList>
    </citation>
    <scope>NUCLEOTIDE SEQUENCE [LARGE SCALE GENOMIC DNA]</scope>
    <source>
        <tissue evidence="1">Whole body</tissue>
    </source>
</reference>
<name>A0A2J7R7Q2_9NEOP</name>
<dbReference type="InParanoid" id="A0A2J7R7Q2"/>
<sequence>MILEMGYDNLYHSKITHTRAHITMDECTKCVHTVMIMSGLDKLLYMCCSGRKVQLTLLQPFKIYFLENMSDTSVHL</sequence>
<dbReference type="AlphaFoldDB" id="A0A2J7R7Q2"/>
<organism evidence="1 2">
    <name type="scientific">Cryptotermes secundus</name>
    <dbReference type="NCBI Taxonomy" id="105785"/>
    <lineage>
        <taxon>Eukaryota</taxon>
        <taxon>Metazoa</taxon>
        <taxon>Ecdysozoa</taxon>
        <taxon>Arthropoda</taxon>
        <taxon>Hexapoda</taxon>
        <taxon>Insecta</taxon>
        <taxon>Pterygota</taxon>
        <taxon>Neoptera</taxon>
        <taxon>Polyneoptera</taxon>
        <taxon>Dictyoptera</taxon>
        <taxon>Blattodea</taxon>
        <taxon>Blattoidea</taxon>
        <taxon>Termitoidae</taxon>
        <taxon>Kalotermitidae</taxon>
        <taxon>Cryptotermitinae</taxon>
        <taxon>Cryptotermes</taxon>
    </lineage>
</organism>
<comment type="caution">
    <text evidence="1">The sequence shown here is derived from an EMBL/GenBank/DDBJ whole genome shotgun (WGS) entry which is preliminary data.</text>
</comment>
<evidence type="ECO:0000313" key="2">
    <source>
        <dbReference type="Proteomes" id="UP000235965"/>
    </source>
</evidence>